<accession>A0A6G0VIV5</accession>
<comment type="caution">
    <text evidence="1">The sequence shown here is derived from an EMBL/GenBank/DDBJ whole genome shotgun (WGS) entry which is preliminary data.</text>
</comment>
<proteinExistence type="predicted"/>
<name>A0A6G0VIV5_APHCR</name>
<sequence length="60" mass="6758">MACTADLIRHLFHEKKFTSVKTKTRDLIINILAPHAIKNTIDGLKNANYISILVDASNHK</sequence>
<evidence type="ECO:0008006" key="3">
    <source>
        <dbReference type="Google" id="ProtNLM"/>
    </source>
</evidence>
<keyword evidence="2" id="KW-1185">Reference proteome</keyword>
<protein>
    <recommendedName>
        <fullName evidence="3">DUF4371 domain-containing protein</fullName>
    </recommendedName>
</protein>
<feature type="non-terminal residue" evidence="1">
    <location>
        <position position="60"/>
    </location>
</feature>
<reference evidence="1 2" key="1">
    <citation type="submission" date="2019-08" db="EMBL/GenBank/DDBJ databases">
        <title>Whole genome of Aphis craccivora.</title>
        <authorList>
            <person name="Voronova N.V."/>
            <person name="Shulinski R.S."/>
            <person name="Bandarenka Y.V."/>
            <person name="Zhorov D.G."/>
            <person name="Warner D."/>
        </authorList>
    </citation>
    <scope>NUCLEOTIDE SEQUENCE [LARGE SCALE GENOMIC DNA]</scope>
    <source>
        <strain evidence="1">180601</strain>
        <tissue evidence="1">Whole Body</tissue>
    </source>
</reference>
<dbReference type="Proteomes" id="UP000478052">
    <property type="component" value="Unassembled WGS sequence"/>
</dbReference>
<evidence type="ECO:0000313" key="1">
    <source>
        <dbReference type="EMBL" id="KAF0688723.1"/>
    </source>
</evidence>
<gene>
    <name evidence="1" type="ORF">FWK35_00033061</name>
</gene>
<organism evidence="1 2">
    <name type="scientific">Aphis craccivora</name>
    <name type="common">Cowpea aphid</name>
    <dbReference type="NCBI Taxonomy" id="307492"/>
    <lineage>
        <taxon>Eukaryota</taxon>
        <taxon>Metazoa</taxon>
        <taxon>Ecdysozoa</taxon>
        <taxon>Arthropoda</taxon>
        <taxon>Hexapoda</taxon>
        <taxon>Insecta</taxon>
        <taxon>Pterygota</taxon>
        <taxon>Neoptera</taxon>
        <taxon>Paraneoptera</taxon>
        <taxon>Hemiptera</taxon>
        <taxon>Sternorrhyncha</taxon>
        <taxon>Aphidomorpha</taxon>
        <taxon>Aphidoidea</taxon>
        <taxon>Aphididae</taxon>
        <taxon>Aphidini</taxon>
        <taxon>Aphis</taxon>
        <taxon>Aphis</taxon>
    </lineage>
</organism>
<dbReference type="EMBL" id="VUJU01016569">
    <property type="protein sequence ID" value="KAF0688723.1"/>
    <property type="molecule type" value="Genomic_DNA"/>
</dbReference>
<evidence type="ECO:0000313" key="2">
    <source>
        <dbReference type="Proteomes" id="UP000478052"/>
    </source>
</evidence>
<dbReference type="AlphaFoldDB" id="A0A6G0VIV5"/>